<dbReference type="Proteomes" id="UP000277579">
    <property type="component" value="Unassembled WGS sequence"/>
</dbReference>
<dbReference type="EMBL" id="RBLC01000001">
    <property type="protein sequence ID" value="RKS25615.1"/>
    <property type="molecule type" value="Genomic_DNA"/>
</dbReference>
<name>A0A495MJT2_9FLAO</name>
<gene>
    <name evidence="1" type="ORF">CLV94_0653</name>
</gene>
<protein>
    <submittedName>
        <fullName evidence="1">Uncharacterized protein</fullName>
    </submittedName>
</protein>
<evidence type="ECO:0000313" key="1">
    <source>
        <dbReference type="EMBL" id="RKS25615.1"/>
    </source>
</evidence>
<dbReference type="AlphaFoldDB" id="A0A495MJT2"/>
<reference evidence="1 2" key="1">
    <citation type="submission" date="2018-10" db="EMBL/GenBank/DDBJ databases">
        <title>Genomic Encyclopedia of Archaeal and Bacterial Type Strains, Phase II (KMG-II): from individual species to whole genera.</title>
        <authorList>
            <person name="Goeker M."/>
        </authorList>
    </citation>
    <scope>NUCLEOTIDE SEQUENCE [LARGE SCALE GENOMIC DNA]</scope>
    <source>
        <strain evidence="1 2">DSM 29537</strain>
    </source>
</reference>
<proteinExistence type="predicted"/>
<accession>A0A495MJT2</accession>
<comment type="caution">
    <text evidence="1">The sequence shown here is derived from an EMBL/GenBank/DDBJ whole genome shotgun (WGS) entry which is preliminary data.</text>
</comment>
<organism evidence="1 2">
    <name type="scientific">Flavobacterium endophyticum</name>
    <dbReference type="NCBI Taxonomy" id="1540163"/>
    <lineage>
        <taxon>Bacteria</taxon>
        <taxon>Pseudomonadati</taxon>
        <taxon>Bacteroidota</taxon>
        <taxon>Flavobacteriia</taxon>
        <taxon>Flavobacteriales</taxon>
        <taxon>Flavobacteriaceae</taxon>
        <taxon>Flavobacterium</taxon>
    </lineage>
</organism>
<sequence>MLQSWTRRRLCLLCKISEVDSSVNVLRKLMLPIFSYGLFSSKQYFKCHTLPNQAVYRHVAAVILDNSFTQRQPNSCSRLGYREPLEHLESLFCIFLVKSCTVVSERKPKEVPGFLASDILSDIFIRCVLTADFDQQELGSKLRIKHLTNISLLIAHPSDSSSELFCHLFDTEESFFSLCRGEAVHVKKFSCQ</sequence>
<evidence type="ECO:0000313" key="2">
    <source>
        <dbReference type="Proteomes" id="UP000277579"/>
    </source>
</evidence>
<keyword evidence="2" id="KW-1185">Reference proteome</keyword>